<dbReference type="EMBL" id="CAUYUJ010020734">
    <property type="protein sequence ID" value="CAK0900180.1"/>
    <property type="molecule type" value="Genomic_DNA"/>
</dbReference>
<evidence type="ECO:0000313" key="3">
    <source>
        <dbReference type="Proteomes" id="UP001189429"/>
    </source>
</evidence>
<reference evidence="2" key="1">
    <citation type="submission" date="2023-10" db="EMBL/GenBank/DDBJ databases">
        <authorList>
            <person name="Chen Y."/>
            <person name="Shah S."/>
            <person name="Dougan E. K."/>
            <person name="Thang M."/>
            <person name="Chan C."/>
        </authorList>
    </citation>
    <scope>NUCLEOTIDE SEQUENCE [LARGE SCALE GENOMIC DNA]</scope>
</reference>
<sequence length="94" mass="10495">MKKKTLETCEWAKPSRGLSPRGHTQRLPTVLRSPISGATANTRPRSARSRALLRSGSAGTGRKHRRSEAEWFTPRTAKEDGRGGGRLEERELKE</sequence>
<proteinExistence type="predicted"/>
<feature type="region of interest" description="Disordered" evidence="1">
    <location>
        <begin position="1"/>
        <end position="94"/>
    </location>
</feature>
<organism evidence="2 3">
    <name type="scientific">Prorocentrum cordatum</name>
    <dbReference type="NCBI Taxonomy" id="2364126"/>
    <lineage>
        <taxon>Eukaryota</taxon>
        <taxon>Sar</taxon>
        <taxon>Alveolata</taxon>
        <taxon>Dinophyceae</taxon>
        <taxon>Prorocentrales</taxon>
        <taxon>Prorocentraceae</taxon>
        <taxon>Prorocentrum</taxon>
    </lineage>
</organism>
<dbReference type="Proteomes" id="UP001189429">
    <property type="component" value="Unassembled WGS sequence"/>
</dbReference>
<comment type="caution">
    <text evidence="2">The sequence shown here is derived from an EMBL/GenBank/DDBJ whole genome shotgun (WGS) entry which is preliminary data.</text>
</comment>
<evidence type="ECO:0000256" key="1">
    <source>
        <dbReference type="SAM" id="MobiDB-lite"/>
    </source>
</evidence>
<name>A0ABN9XK47_9DINO</name>
<accession>A0ABN9XK47</accession>
<evidence type="ECO:0000313" key="2">
    <source>
        <dbReference type="EMBL" id="CAK0900180.1"/>
    </source>
</evidence>
<protein>
    <submittedName>
        <fullName evidence="2">Uncharacterized protein</fullName>
    </submittedName>
</protein>
<keyword evidence="3" id="KW-1185">Reference proteome</keyword>
<feature type="compositionally biased region" description="Basic and acidic residues" evidence="1">
    <location>
        <begin position="76"/>
        <end position="94"/>
    </location>
</feature>
<gene>
    <name evidence="2" type="ORF">PCOR1329_LOCUS77539</name>
</gene>